<proteinExistence type="predicted"/>
<keyword evidence="2" id="KW-1185">Reference proteome</keyword>
<sequence>MATPFSALLAASGLSYIEAGNFLGVTKETVRDWSRGKSRTPADALEAMHDLVSRMLEKSDTLLDAYEELGSLHGSPDVIEIGMSTDDYEAKANGFVNLNHERATIGLAVAQLPLGAVKIVPRGSTVASAAAEWATSARE</sequence>
<organism evidence="1 2">
    <name type="scientific">Candidatus Phycosocius bacilliformis</name>
    <dbReference type="NCBI Taxonomy" id="1445552"/>
    <lineage>
        <taxon>Bacteria</taxon>
        <taxon>Pseudomonadati</taxon>
        <taxon>Pseudomonadota</taxon>
        <taxon>Alphaproteobacteria</taxon>
        <taxon>Caulobacterales</taxon>
        <taxon>Caulobacterales incertae sedis</taxon>
        <taxon>Candidatus Phycosocius</taxon>
    </lineage>
</organism>
<evidence type="ECO:0000313" key="1">
    <source>
        <dbReference type="EMBL" id="GBF56453.1"/>
    </source>
</evidence>
<dbReference type="EMBL" id="BFBR01000001">
    <property type="protein sequence ID" value="GBF56453.1"/>
    <property type="molecule type" value="Genomic_DNA"/>
</dbReference>
<comment type="caution">
    <text evidence="1">The sequence shown here is derived from an EMBL/GenBank/DDBJ whole genome shotgun (WGS) entry which is preliminary data.</text>
</comment>
<dbReference type="Proteomes" id="UP000245086">
    <property type="component" value="Unassembled WGS sequence"/>
</dbReference>
<gene>
    <name evidence="1" type="ORF">PbB2_00109</name>
</gene>
<name>A0A2P2E5V8_9PROT</name>
<accession>A0A2P2E5V8</accession>
<protein>
    <submittedName>
        <fullName evidence="1">Uncharacterized protein</fullName>
    </submittedName>
</protein>
<dbReference type="AlphaFoldDB" id="A0A2P2E5V8"/>
<dbReference type="RefSeq" id="WP_108983344.1">
    <property type="nucleotide sequence ID" value="NZ_BFBR01000001.1"/>
</dbReference>
<reference evidence="1" key="1">
    <citation type="journal article" date="2018" name="Genome Announc.">
        <title>Draft Genome Sequence of "Candidatus Phycosocius bacilliformis," an Alphaproteobacterial Ectosymbiont of the Hydrocarbon-Producing Green Alga Botryococcus braunii.</title>
        <authorList>
            <person name="Tanabe Y."/>
            <person name="Yamaguchi H."/>
            <person name="Watanabe M.M."/>
        </authorList>
    </citation>
    <scope>NUCLEOTIDE SEQUENCE [LARGE SCALE GENOMIC DNA]</scope>
    <source>
        <strain evidence="1">BOTRYCO-2</strain>
    </source>
</reference>
<dbReference type="OrthoDB" id="1653613at2"/>
<evidence type="ECO:0000313" key="2">
    <source>
        <dbReference type="Proteomes" id="UP000245086"/>
    </source>
</evidence>